<dbReference type="Proteomes" id="UP000716291">
    <property type="component" value="Unassembled WGS sequence"/>
</dbReference>
<dbReference type="CDD" id="cd14262">
    <property type="entry name" value="VirB5_like"/>
    <property type="match status" value="1"/>
</dbReference>
<gene>
    <name evidence="3" type="ORF">G6F64_013616</name>
</gene>
<dbReference type="AlphaFoldDB" id="A0A9P6WUZ8"/>
<feature type="coiled-coil region" evidence="1">
    <location>
        <begin position="47"/>
        <end position="74"/>
    </location>
</feature>
<dbReference type="EMBL" id="JAANQT010005923">
    <property type="protein sequence ID" value="KAG1292904.1"/>
    <property type="molecule type" value="Genomic_DNA"/>
</dbReference>
<keyword evidence="1" id="KW-0175">Coiled coil</keyword>
<proteinExistence type="predicted"/>
<dbReference type="SUPFAM" id="SSF101082">
    <property type="entry name" value="Typo IV secretion system protein TraC"/>
    <property type="match status" value="1"/>
</dbReference>
<evidence type="ECO:0000313" key="4">
    <source>
        <dbReference type="Proteomes" id="UP000716291"/>
    </source>
</evidence>
<organism evidence="3 4">
    <name type="scientific">Rhizopus oryzae</name>
    <name type="common">Mucormycosis agent</name>
    <name type="synonym">Rhizopus arrhizus var. delemar</name>
    <dbReference type="NCBI Taxonomy" id="64495"/>
    <lineage>
        <taxon>Eukaryota</taxon>
        <taxon>Fungi</taxon>
        <taxon>Fungi incertae sedis</taxon>
        <taxon>Mucoromycota</taxon>
        <taxon>Mucoromycotina</taxon>
        <taxon>Mucoromycetes</taxon>
        <taxon>Mucorales</taxon>
        <taxon>Mucorineae</taxon>
        <taxon>Rhizopodaceae</taxon>
        <taxon>Rhizopus</taxon>
    </lineage>
</organism>
<feature type="chain" id="PRO_5040373724" description="P-type DNA transfer protein VirB5" evidence="2">
    <location>
        <begin position="27"/>
        <end position="246"/>
    </location>
</feature>
<dbReference type="Pfam" id="PF07996">
    <property type="entry name" value="T4SS"/>
    <property type="match status" value="1"/>
</dbReference>
<protein>
    <recommendedName>
        <fullName evidence="5">P-type DNA transfer protein VirB5</fullName>
    </recommendedName>
</protein>
<dbReference type="InterPro" id="IPR023220">
    <property type="entry name" value="T4SS_VirB5-domain"/>
</dbReference>
<dbReference type="InterPro" id="IPR014158">
    <property type="entry name" value="T4SS_VirB5"/>
</dbReference>
<reference evidence="3" key="1">
    <citation type="journal article" date="2020" name="Microb. Genom.">
        <title>Genetic diversity of clinical and environmental Mucorales isolates obtained from an investigation of mucormycosis cases among solid organ transplant recipients.</title>
        <authorList>
            <person name="Nguyen M.H."/>
            <person name="Kaul D."/>
            <person name="Muto C."/>
            <person name="Cheng S.J."/>
            <person name="Richter R.A."/>
            <person name="Bruno V.M."/>
            <person name="Liu G."/>
            <person name="Beyhan S."/>
            <person name="Sundermann A.J."/>
            <person name="Mounaud S."/>
            <person name="Pasculle A.W."/>
            <person name="Nierman W.C."/>
            <person name="Driscoll E."/>
            <person name="Cumbie R."/>
            <person name="Clancy C.J."/>
            <person name="Dupont C.L."/>
        </authorList>
    </citation>
    <scope>NUCLEOTIDE SEQUENCE</scope>
    <source>
        <strain evidence="3">GL11</strain>
    </source>
</reference>
<sequence length="246" mass="27055">MLSTIKILSVVGVAGWMLFGSHTAHAQIPVTDGASIAQSIAQQVETIAKWKLQYDQMMSQIEQAKQQYESLTGSRGLGNIMNNPALRDYLPGDWQAVYDSVKNGGYSGLSGTARTVYEQNKVFDSCAHIVSSEQRTACEARAVKPAQDKGFALDAYNAAKSRINQIDQLMAKINDTQDPKAIAELQGRIAAEQANIQNEQTKLQLYAMVAAAEEKVQVQRAREMSIKDAAKREGLKIQPMTFSIRN</sequence>
<evidence type="ECO:0000256" key="2">
    <source>
        <dbReference type="SAM" id="SignalP"/>
    </source>
</evidence>
<dbReference type="NCBIfam" id="TIGR02791">
    <property type="entry name" value="VirB5"/>
    <property type="match status" value="1"/>
</dbReference>
<comment type="caution">
    <text evidence="3">The sequence shown here is derived from an EMBL/GenBank/DDBJ whole genome shotgun (WGS) entry which is preliminary data.</text>
</comment>
<evidence type="ECO:0000256" key="1">
    <source>
        <dbReference type="SAM" id="Coils"/>
    </source>
</evidence>
<keyword evidence="4" id="KW-1185">Reference proteome</keyword>
<evidence type="ECO:0000313" key="3">
    <source>
        <dbReference type="EMBL" id="KAG1292904.1"/>
    </source>
</evidence>
<keyword evidence="2" id="KW-0732">Signal</keyword>
<evidence type="ECO:0008006" key="5">
    <source>
        <dbReference type="Google" id="ProtNLM"/>
    </source>
</evidence>
<name>A0A9P6WUZ8_RHIOR</name>
<accession>A0A9P6WUZ8</accession>
<feature type="signal peptide" evidence="2">
    <location>
        <begin position="1"/>
        <end position="26"/>
    </location>
</feature>
<dbReference type="Gene3D" id="1.20.58.430">
    <property type="entry name" value="Type IV secretion system, VirB5-domain"/>
    <property type="match status" value="1"/>
</dbReference>